<keyword evidence="2" id="KW-0012">Acyltransferase</keyword>
<protein>
    <submittedName>
        <fullName evidence="2">GNAT family N-acetyltransferase</fullName>
        <ecNumber evidence="2">2.3.1.-</ecNumber>
    </submittedName>
</protein>
<dbReference type="SUPFAM" id="SSF55729">
    <property type="entry name" value="Acyl-CoA N-acyltransferases (Nat)"/>
    <property type="match status" value="1"/>
</dbReference>
<dbReference type="RefSeq" id="WP_377330859.1">
    <property type="nucleotide sequence ID" value="NZ_JBHSGB010000001.1"/>
</dbReference>
<gene>
    <name evidence="2" type="ORF">ACFO3I_00570</name>
</gene>
<dbReference type="PROSITE" id="PS51729">
    <property type="entry name" value="GNAT_YJDJ"/>
    <property type="match status" value="1"/>
</dbReference>
<dbReference type="Pfam" id="PF14542">
    <property type="entry name" value="Acetyltransf_CG"/>
    <property type="match status" value="1"/>
</dbReference>
<accession>A0ABV9JFK8</accession>
<dbReference type="EC" id="2.3.1.-" evidence="2"/>
<dbReference type="EMBL" id="JBHSGB010000001">
    <property type="protein sequence ID" value="MFC4653505.1"/>
    <property type="molecule type" value="Genomic_DNA"/>
</dbReference>
<dbReference type="InterPro" id="IPR016181">
    <property type="entry name" value="Acyl_CoA_acyltransferase"/>
</dbReference>
<evidence type="ECO:0000313" key="3">
    <source>
        <dbReference type="Proteomes" id="UP001595962"/>
    </source>
</evidence>
<sequence>MSYQVIHQPEQQQFVITLSQSQAYLLYRLDPQNHAINFYSTFVPDEARGLGLARLLTETGLAWAQQLQLTIHADCWYVQKFLP</sequence>
<dbReference type="Gene3D" id="3.40.630.30">
    <property type="match status" value="1"/>
</dbReference>
<keyword evidence="3" id="KW-1185">Reference proteome</keyword>
<feature type="domain" description="N-acetyltransferase" evidence="1">
    <location>
        <begin position="6"/>
        <end position="83"/>
    </location>
</feature>
<organism evidence="2 3">
    <name type="scientific">Rheinheimera marina</name>
    <dbReference type="NCBI Taxonomy" id="1774958"/>
    <lineage>
        <taxon>Bacteria</taxon>
        <taxon>Pseudomonadati</taxon>
        <taxon>Pseudomonadota</taxon>
        <taxon>Gammaproteobacteria</taxon>
        <taxon>Chromatiales</taxon>
        <taxon>Chromatiaceae</taxon>
        <taxon>Rheinheimera</taxon>
    </lineage>
</organism>
<dbReference type="Proteomes" id="UP001595962">
    <property type="component" value="Unassembled WGS sequence"/>
</dbReference>
<evidence type="ECO:0000259" key="1">
    <source>
        <dbReference type="PROSITE" id="PS51729"/>
    </source>
</evidence>
<dbReference type="InterPro" id="IPR031165">
    <property type="entry name" value="GNAT_YJDJ"/>
</dbReference>
<reference evidence="3" key="1">
    <citation type="journal article" date="2019" name="Int. J. Syst. Evol. Microbiol.">
        <title>The Global Catalogue of Microorganisms (GCM) 10K type strain sequencing project: providing services to taxonomists for standard genome sequencing and annotation.</title>
        <authorList>
            <consortium name="The Broad Institute Genomics Platform"/>
            <consortium name="The Broad Institute Genome Sequencing Center for Infectious Disease"/>
            <person name="Wu L."/>
            <person name="Ma J."/>
        </authorList>
    </citation>
    <scope>NUCLEOTIDE SEQUENCE [LARGE SCALE GENOMIC DNA]</scope>
    <source>
        <strain evidence="3">DT28</strain>
    </source>
</reference>
<dbReference type="InterPro" id="IPR045057">
    <property type="entry name" value="Gcn5-rel_NAT"/>
</dbReference>
<comment type="caution">
    <text evidence="2">The sequence shown here is derived from an EMBL/GenBank/DDBJ whole genome shotgun (WGS) entry which is preliminary data.</text>
</comment>
<dbReference type="GO" id="GO:0016746">
    <property type="term" value="F:acyltransferase activity"/>
    <property type="evidence" value="ECO:0007669"/>
    <property type="project" value="UniProtKB-KW"/>
</dbReference>
<keyword evidence="2" id="KW-0808">Transferase</keyword>
<dbReference type="PANTHER" id="PTHR31435:SF9">
    <property type="entry name" value="PROTEIN NATD1"/>
    <property type="match status" value="1"/>
</dbReference>
<name>A0ABV9JFK8_9GAMM</name>
<dbReference type="PANTHER" id="PTHR31435">
    <property type="entry name" value="PROTEIN NATD1"/>
    <property type="match status" value="1"/>
</dbReference>
<evidence type="ECO:0000313" key="2">
    <source>
        <dbReference type="EMBL" id="MFC4653505.1"/>
    </source>
</evidence>
<proteinExistence type="predicted"/>